<reference evidence="2" key="1">
    <citation type="submission" date="2021-02" db="EMBL/GenBank/DDBJ databases">
        <authorList>
            <person name="Nowell W R."/>
        </authorList>
    </citation>
    <scope>NUCLEOTIDE SEQUENCE</scope>
</reference>
<dbReference type="Proteomes" id="UP000681722">
    <property type="component" value="Unassembled WGS sequence"/>
</dbReference>
<dbReference type="InterPro" id="IPR036259">
    <property type="entry name" value="MFS_trans_sf"/>
</dbReference>
<dbReference type="SUPFAM" id="SSF103473">
    <property type="entry name" value="MFS general substrate transporter"/>
    <property type="match status" value="1"/>
</dbReference>
<gene>
    <name evidence="2" type="ORF">GPM918_LOCUS34341</name>
    <name evidence="3" type="ORF">SRO942_LOCUS35037</name>
</gene>
<dbReference type="EMBL" id="CAJOBC010084394">
    <property type="protein sequence ID" value="CAF4316511.1"/>
    <property type="molecule type" value="Genomic_DNA"/>
</dbReference>
<name>A0A815NYV2_9BILA</name>
<dbReference type="Proteomes" id="UP000663829">
    <property type="component" value="Unassembled WGS sequence"/>
</dbReference>
<keyword evidence="1" id="KW-1133">Transmembrane helix</keyword>
<dbReference type="PANTHER" id="PTHR23534">
    <property type="entry name" value="MFS PERMEASE"/>
    <property type="match status" value="1"/>
</dbReference>
<evidence type="ECO:0000313" key="4">
    <source>
        <dbReference type="Proteomes" id="UP000663829"/>
    </source>
</evidence>
<proteinExistence type="predicted"/>
<feature type="transmembrane region" description="Helical" evidence="1">
    <location>
        <begin position="147"/>
        <end position="166"/>
    </location>
</feature>
<accession>A0A815NYV2</accession>
<feature type="transmembrane region" description="Helical" evidence="1">
    <location>
        <begin position="55"/>
        <end position="77"/>
    </location>
</feature>
<dbReference type="PANTHER" id="PTHR23534:SF1">
    <property type="entry name" value="MAJOR FACILITATOR SUPERFAMILY PROTEIN"/>
    <property type="match status" value="1"/>
</dbReference>
<keyword evidence="4" id="KW-1185">Reference proteome</keyword>
<comment type="caution">
    <text evidence="2">The sequence shown here is derived from an EMBL/GenBank/DDBJ whole genome shotgun (WGS) entry which is preliminary data.</text>
</comment>
<feature type="transmembrane region" description="Helical" evidence="1">
    <location>
        <begin position="122"/>
        <end position="141"/>
    </location>
</feature>
<dbReference type="Gene3D" id="1.20.1250.20">
    <property type="entry name" value="MFS general substrate transporter like domains"/>
    <property type="match status" value="1"/>
</dbReference>
<feature type="transmembrane region" description="Helical" evidence="1">
    <location>
        <begin position="89"/>
        <end position="110"/>
    </location>
</feature>
<keyword evidence="1" id="KW-0812">Transmembrane</keyword>
<protein>
    <submittedName>
        <fullName evidence="2">Uncharacterized protein</fullName>
    </submittedName>
</protein>
<keyword evidence="1" id="KW-0472">Membrane</keyword>
<organism evidence="2 4">
    <name type="scientific">Didymodactylos carnosus</name>
    <dbReference type="NCBI Taxonomy" id="1234261"/>
    <lineage>
        <taxon>Eukaryota</taxon>
        <taxon>Metazoa</taxon>
        <taxon>Spiralia</taxon>
        <taxon>Gnathifera</taxon>
        <taxon>Rotifera</taxon>
        <taxon>Eurotatoria</taxon>
        <taxon>Bdelloidea</taxon>
        <taxon>Philodinida</taxon>
        <taxon>Philodinidae</taxon>
        <taxon>Didymodactylos</taxon>
    </lineage>
</organism>
<evidence type="ECO:0000256" key="1">
    <source>
        <dbReference type="SAM" id="Phobius"/>
    </source>
</evidence>
<dbReference type="OrthoDB" id="10030908at2759"/>
<dbReference type="AlphaFoldDB" id="A0A815NYV2"/>
<dbReference type="EMBL" id="CAJNOQ010018954">
    <property type="protein sequence ID" value="CAF1440068.1"/>
    <property type="molecule type" value="Genomic_DNA"/>
</dbReference>
<sequence length="197" mass="21843">MSDLHSTLAEHTTTQNGEPIDVVQRKNSNDVKLPPFWSLNGLRVRWADPLFRKMLWNILLLAWSWSLGEGAFFIQISTTTLAATSFANWHLATIPIGFMLFTGTVWSVFLPRAIARFGYRPPLYFGALMGMTGAGLCIVATWYRLYWLLIVGAGFLGGQVPCTLYYRLVALQFSTQEFAPKAIAMVVAGGCLSSIIG</sequence>
<evidence type="ECO:0000313" key="3">
    <source>
        <dbReference type="EMBL" id="CAF4316511.1"/>
    </source>
</evidence>
<evidence type="ECO:0000313" key="2">
    <source>
        <dbReference type="EMBL" id="CAF1440068.1"/>
    </source>
</evidence>